<keyword evidence="5" id="KW-1185">Reference proteome</keyword>
<dbReference type="Pfam" id="PF08237">
    <property type="entry name" value="PE-PPE"/>
    <property type="match status" value="1"/>
</dbReference>
<dbReference type="Gene3D" id="3.40.50.1820">
    <property type="entry name" value="alpha/beta hydrolase"/>
    <property type="match status" value="1"/>
</dbReference>
<feature type="signal peptide" evidence="2">
    <location>
        <begin position="1"/>
        <end position="28"/>
    </location>
</feature>
<feature type="compositionally biased region" description="Low complexity" evidence="1">
    <location>
        <begin position="386"/>
        <end position="410"/>
    </location>
</feature>
<accession>A0ABT3C8H1</accession>
<organism evidence="4 5">
    <name type="scientific">Mycolicibacterium komossense</name>
    <dbReference type="NCBI Taxonomy" id="1779"/>
    <lineage>
        <taxon>Bacteria</taxon>
        <taxon>Bacillati</taxon>
        <taxon>Actinomycetota</taxon>
        <taxon>Actinomycetes</taxon>
        <taxon>Mycobacteriales</taxon>
        <taxon>Mycobacteriaceae</taxon>
        <taxon>Mycolicibacterium</taxon>
    </lineage>
</organism>
<evidence type="ECO:0000313" key="5">
    <source>
        <dbReference type="Proteomes" id="UP001526201"/>
    </source>
</evidence>
<protein>
    <submittedName>
        <fullName evidence="4">PE-PPE domain-containing protein</fullName>
    </submittedName>
</protein>
<gene>
    <name evidence="4" type="ORF">H7J73_06870</name>
</gene>
<dbReference type="SUPFAM" id="SSF53474">
    <property type="entry name" value="alpha/beta-Hydrolases"/>
    <property type="match status" value="1"/>
</dbReference>
<dbReference type="RefSeq" id="WP_264066557.1">
    <property type="nucleotide sequence ID" value="NZ_JACKTY010000018.1"/>
</dbReference>
<proteinExistence type="predicted"/>
<feature type="domain" description="PE-PPE" evidence="3">
    <location>
        <begin position="74"/>
        <end position="321"/>
    </location>
</feature>
<reference evidence="4 5" key="1">
    <citation type="journal article" date="2022" name="BMC Genomics">
        <title>Comparative genome analysis of mycobacteria focusing on tRNA and non-coding RNA.</title>
        <authorList>
            <person name="Behra P.R.K."/>
            <person name="Pettersson B.M.F."/>
            <person name="Ramesh M."/>
            <person name="Das S."/>
            <person name="Dasgupta S."/>
            <person name="Kirsebom L.A."/>
        </authorList>
    </citation>
    <scope>NUCLEOTIDE SEQUENCE [LARGE SCALE GENOMIC DNA]</scope>
    <source>
        <strain evidence="4 5">DSM 44078</strain>
    </source>
</reference>
<keyword evidence="2" id="KW-0732">Signal</keyword>
<evidence type="ECO:0000313" key="4">
    <source>
        <dbReference type="EMBL" id="MCV7225754.1"/>
    </source>
</evidence>
<dbReference type="EMBL" id="JACKTY010000018">
    <property type="protein sequence ID" value="MCV7225754.1"/>
    <property type="molecule type" value="Genomic_DNA"/>
</dbReference>
<dbReference type="InterPro" id="IPR029058">
    <property type="entry name" value="AB_hydrolase_fold"/>
</dbReference>
<dbReference type="InterPro" id="IPR013228">
    <property type="entry name" value="PE-PPE_C"/>
</dbReference>
<feature type="chain" id="PRO_5047059865" evidence="2">
    <location>
        <begin position="29"/>
        <end position="427"/>
    </location>
</feature>
<evidence type="ECO:0000256" key="2">
    <source>
        <dbReference type="SAM" id="SignalP"/>
    </source>
</evidence>
<feature type="region of interest" description="Disordered" evidence="1">
    <location>
        <begin position="379"/>
        <end position="427"/>
    </location>
</feature>
<comment type="caution">
    <text evidence="4">The sequence shown here is derived from an EMBL/GenBank/DDBJ whole genome shotgun (WGS) entry which is preliminary data.</text>
</comment>
<evidence type="ECO:0000256" key="1">
    <source>
        <dbReference type="SAM" id="MobiDB-lite"/>
    </source>
</evidence>
<evidence type="ECO:0000259" key="3">
    <source>
        <dbReference type="Pfam" id="PF08237"/>
    </source>
</evidence>
<name>A0ABT3C8H1_9MYCO</name>
<dbReference type="Proteomes" id="UP001526201">
    <property type="component" value="Unassembled WGS sequence"/>
</dbReference>
<sequence>MRRTLVVSMALIGVALAPITVTPTLARAATTALIMGGSGLGDPTAFTNYIPNVADYYIAPNSTCQPDSCHLVPVVTPGGVIPPFIGNLTFDPSVAEGVDDLSTALQGQLAGQPDDQVVIFGYSQSGDIIAKTLRNFTADPTTAPPTDQVSFVVIGNTNRPNGGILARAPGLYVPILNLTFDGAAPTDTGYHTTDIAFRYDPIADFPQYPLNLLADLNSVFAFFTAHGGYPNPYGPGSFGLPLFATTLPDGYTADELRELMADPANRQTYGDTTFITIAPKYLPILQPLVDIGLLTGTSALINPVVDLVQPALTTLIELGYDRTVPYGQPTPFGLIPNVDPGKVASDLAAAVDKGVHDAVADLSAGTATPAVKVRNPAAAPGLKAARTTSSRVSSRVSSPGAAANGAAKPAVTHADGSAPSAKRSRPR</sequence>